<evidence type="ECO:0000256" key="8">
    <source>
        <dbReference type="ARBA" id="ARBA00022878"/>
    </source>
</evidence>
<feature type="domain" description="Fumarylacetoacetase N-terminal" evidence="12">
    <location>
        <begin position="9"/>
        <end position="106"/>
    </location>
</feature>
<evidence type="ECO:0000259" key="11">
    <source>
        <dbReference type="Pfam" id="PF01557"/>
    </source>
</evidence>
<dbReference type="InterPro" id="IPR011234">
    <property type="entry name" value="Fumarylacetoacetase-like_C"/>
</dbReference>
<sequence>MGTPFPIDNLPYGIITTPENPTRRCATAFETDAIDLSALERDGFFKSIPGFPPGGDVFSQSTLNTFAALPTATRAQVRAVLTAELVKPDTRKKYAVPLDTVTNHFPMETRNFSDFYCSLEHTQNCCTLTSRPIPENWFYTPSVYNGRTSSLRVSGTPIVRPHGVFRTPSSEQEEPAFRPSERFDFELEVGVFLSRPLAPGEILDIAHAPEYIFGLVILNDWSARDIQMFEMPPLGPFHGKGAGTTVSAWVVTTEALEGCLCGSTKVQSPKPLPHLTYRGVDDEATWDVELTAKVIRNGKSYLVTETNLNELYWTPYQQLAHLASAGEGLSTGDIFGTGTLTSARRNANGENSGIACLLERQLPQNGLRSMQEDGISYLEDGDEVIMEGWCVNRATGARFGFGECSGVVLPALEAPTTSV</sequence>
<comment type="cofactor">
    <cofactor evidence="10">
        <name>Mg(2+)</name>
        <dbReference type="ChEBI" id="CHEBI:18420"/>
    </cofactor>
    <cofactor evidence="10">
        <name>Ca(2+)</name>
        <dbReference type="ChEBI" id="CHEBI:29108"/>
    </cofactor>
</comment>
<keyword evidence="14" id="KW-1185">Reference proteome</keyword>
<keyword evidence="4 10" id="KW-0479">Metal-binding</keyword>
<dbReference type="InterPro" id="IPR005959">
    <property type="entry name" value="Fumarylacetoacetase"/>
</dbReference>
<evidence type="ECO:0000256" key="6">
    <source>
        <dbReference type="ARBA" id="ARBA00022837"/>
    </source>
</evidence>
<dbReference type="SUPFAM" id="SSF63433">
    <property type="entry name" value="Fumarylacetoacetate hydrolase, FAH, N-terminal domain"/>
    <property type="match status" value="1"/>
</dbReference>
<dbReference type="EC" id="3.7.1.2" evidence="3 10"/>
<dbReference type="Proteomes" id="UP001610334">
    <property type="component" value="Unassembled WGS sequence"/>
</dbReference>
<dbReference type="EMBL" id="JBFXLT010000003">
    <property type="protein sequence ID" value="KAL2822116.1"/>
    <property type="molecule type" value="Genomic_DNA"/>
</dbReference>
<dbReference type="PANTHER" id="PTHR43069">
    <property type="entry name" value="FUMARYLACETOACETASE"/>
    <property type="match status" value="1"/>
</dbReference>
<comment type="caution">
    <text evidence="13">The sequence shown here is derived from an EMBL/GenBank/DDBJ whole genome shotgun (WGS) entry which is preliminary data.</text>
</comment>
<evidence type="ECO:0000256" key="5">
    <source>
        <dbReference type="ARBA" id="ARBA00022801"/>
    </source>
</evidence>
<reference evidence="13 14" key="1">
    <citation type="submission" date="2024-07" db="EMBL/GenBank/DDBJ databases">
        <title>Section-level genome sequencing and comparative genomics of Aspergillus sections Usti and Cavernicolus.</title>
        <authorList>
            <consortium name="Lawrence Berkeley National Laboratory"/>
            <person name="Nybo J.L."/>
            <person name="Vesth T.C."/>
            <person name="Theobald S."/>
            <person name="Frisvad J.C."/>
            <person name="Larsen T.O."/>
            <person name="Kjaerboelling I."/>
            <person name="Rothschild-Mancinelli K."/>
            <person name="Lyhne E.K."/>
            <person name="Kogle M.E."/>
            <person name="Barry K."/>
            <person name="Clum A."/>
            <person name="Na H."/>
            <person name="Ledsgaard L."/>
            <person name="Lin J."/>
            <person name="Lipzen A."/>
            <person name="Kuo A."/>
            <person name="Riley R."/>
            <person name="Mondo S."/>
            <person name="Labutti K."/>
            <person name="Haridas S."/>
            <person name="Pangalinan J."/>
            <person name="Salamov A.A."/>
            <person name="Simmons B.A."/>
            <person name="Magnuson J.K."/>
            <person name="Chen J."/>
            <person name="Drula E."/>
            <person name="Henrissat B."/>
            <person name="Wiebenga A."/>
            <person name="Lubbers R.J."/>
            <person name="Gomes A.C."/>
            <person name="Makela M.R."/>
            <person name="Stajich J."/>
            <person name="Grigoriev I.V."/>
            <person name="Mortensen U.H."/>
            <person name="De Vries R.P."/>
            <person name="Baker S.E."/>
            <person name="Andersen M.R."/>
        </authorList>
    </citation>
    <scope>NUCLEOTIDE SEQUENCE [LARGE SCALE GENOMIC DNA]</scope>
    <source>
        <strain evidence="13 14">CBS 588.65</strain>
    </source>
</reference>
<keyword evidence="6 10" id="KW-0106">Calcium</keyword>
<dbReference type="Pfam" id="PF09298">
    <property type="entry name" value="FAA_hydrolase_N"/>
    <property type="match status" value="1"/>
</dbReference>
<evidence type="ECO:0000256" key="7">
    <source>
        <dbReference type="ARBA" id="ARBA00022842"/>
    </source>
</evidence>
<evidence type="ECO:0000256" key="9">
    <source>
        <dbReference type="ARBA" id="ARBA00023232"/>
    </source>
</evidence>
<keyword evidence="8 10" id="KW-0828">Tyrosine catabolism</keyword>
<evidence type="ECO:0000259" key="12">
    <source>
        <dbReference type="Pfam" id="PF09298"/>
    </source>
</evidence>
<gene>
    <name evidence="13" type="ORF">BJX63DRAFT_183017</name>
</gene>
<evidence type="ECO:0000256" key="10">
    <source>
        <dbReference type="RuleBase" id="RU366008"/>
    </source>
</evidence>
<dbReference type="Pfam" id="PF01557">
    <property type="entry name" value="FAA_hydrolase"/>
    <property type="match status" value="1"/>
</dbReference>
<dbReference type="InterPro" id="IPR036462">
    <property type="entry name" value="Fumarylacetoacetase_N_sf"/>
</dbReference>
<keyword evidence="9 10" id="KW-0585">Phenylalanine catabolism</keyword>
<dbReference type="Gene3D" id="3.90.850.10">
    <property type="entry name" value="Fumarylacetoacetase-like, C-terminal domain"/>
    <property type="match status" value="1"/>
</dbReference>
<evidence type="ECO:0000256" key="1">
    <source>
        <dbReference type="ARBA" id="ARBA00004782"/>
    </source>
</evidence>
<comment type="catalytic activity">
    <reaction evidence="10">
        <text>4-fumarylacetoacetate + H2O = acetoacetate + fumarate + H(+)</text>
        <dbReference type="Rhea" id="RHEA:10244"/>
        <dbReference type="ChEBI" id="CHEBI:13705"/>
        <dbReference type="ChEBI" id="CHEBI:15377"/>
        <dbReference type="ChEBI" id="CHEBI:15378"/>
        <dbReference type="ChEBI" id="CHEBI:18034"/>
        <dbReference type="ChEBI" id="CHEBI:29806"/>
        <dbReference type="EC" id="3.7.1.2"/>
    </reaction>
</comment>
<comment type="similarity">
    <text evidence="2 10">Belongs to the FAH family.</text>
</comment>
<keyword evidence="5 10" id="KW-0378">Hydrolase</keyword>
<comment type="pathway">
    <text evidence="1 10">Amino-acid degradation; L-phenylalanine degradation; acetoacetate and fumarate from L-phenylalanine: step 6/6.</text>
</comment>
<evidence type="ECO:0000256" key="2">
    <source>
        <dbReference type="ARBA" id="ARBA00010211"/>
    </source>
</evidence>
<accession>A0ABR4I3E0</accession>
<protein>
    <recommendedName>
        <fullName evidence="3 10">Fumarylacetoacetase</fullName>
        <ecNumber evidence="3 10">3.7.1.2</ecNumber>
    </recommendedName>
    <alternativeName>
        <fullName evidence="10">Fumarylacetoacetate hydrolase</fullName>
    </alternativeName>
</protein>
<dbReference type="Gene3D" id="2.30.30.230">
    <property type="entry name" value="Fumarylacetoacetase, N-terminal domain"/>
    <property type="match status" value="1"/>
</dbReference>
<dbReference type="PANTHER" id="PTHR43069:SF2">
    <property type="entry name" value="FUMARYLACETOACETASE"/>
    <property type="match status" value="1"/>
</dbReference>
<evidence type="ECO:0000256" key="3">
    <source>
        <dbReference type="ARBA" id="ARBA00012094"/>
    </source>
</evidence>
<feature type="domain" description="Fumarylacetoacetase-like C-terminal" evidence="11">
    <location>
        <begin position="112"/>
        <end position="387"/>
    </location>
</feature>
<evidence type="ECO:0000313" key="14">
    <source>
        <dbReference type="Proteomes" id="UP001610334"/>
    </source>
</evidence>
<name>A0ABR4I3E0_9EURO</name>
<keyword evidence="7 10" id="KW-0460">Magnesium</keyword>
<organism evidence="13 14">
    <name type="scientific">Aspergillus granulosus</name>
    <dbReference type="NCBI Taxonomy" id="176169"/>
    <lineage>
        <taxon>Eukaryota</taxon>
        <taxon>Fungi</taxon>
        <taxon>Dikarya</taxon>
        <taxon>Ascomycota</taxon>
        <taxon>Pezizomycotina</taxon>
        <taxon>Eurotiomycetes</taxon>
        <taxon>Eurotiomycetidae</taxon>
        <taxon>Eurotiales</taxon>
        <taxon>Aspergillaceae</taxon>
        <taxon>Aspergillus</taxon>
        <taxon>Aspergillus subgen. Nidulantes</taxon>
    </lineage>
</organism>
<dbReference type="SUPFAM" id="SSF56529">
    <property type="entry name" value="FAH"/>
    <property type="match status" value="1"/>
</dbReference>
<evidence type="ECO:0000256" key="4">
    <source>
        <dbReference type="ARBA" id="ARBA00022723"/>
    </source>
</evidence>
<dbReference type="InterPro" id="IPR015377">
    <property type="entry name" value="Fumarylacetoacetase_N"/>
</dbReference>
<evidence type="ECO:0000313" key="13">
    <source>
        <dbReference type="EMBL" id="KAL2822116.1"/>
    </source>
</evidence>
<proteinExistence type="inferred from homology"/>
<dbReference type="InterPro" id="IPR036663">
    <property type="entry name" value="Fumarylacetoacetase_C_sf"/>
</dbReference>